<dbReference type="Pfam" id="PF00082">
    <property type="entry name" value="Peptidase_S8"/>
    <property type="match status" value="1"/>
</dbReference>
<keyword evidence="4 5" id="KW-0720">Serine protease</keyword>
<keyword evidence="2 5" id="KW-0645">Protease</keyword>
<evidence type="ECO:0000256" key="2">
    <source>
        <dbReference type="ARBA" id="ARBA00022670"/>
    </source>
</evidence>
<evidence type="ECO:0000256" key="4">
    <source>
        <dbReference type="ARBA" id="ARBA00022825"/>
    </source>
</evidence>
<name>A0A939EI59_9HYPH</name>
<dbReference type="Gene3D" id="3.40.50.200">
    <property type="entry name" value="Peptidase S8/S53 domain"/>
    <property type="match status" value="1"/>
</dbReference>
<dbReference type="InterPro" id="IPR023828">
    <property type="entry name" value="Peptidase_S8_Ser-AS"/>
</dbReference>
<dbReference type="RefSeq" id="WP_207142987.1">
    <property type="nucleotide sequence ID" value="NZ_JAEKJZ010000006.1"/>
</dbReference>
<feature type="active site" description="Charge relay system" evidence="5">
    <location>
        <position position="195"/>
    </location>
</feature>
<dbReference type="Proteomes" id="UP000664096">
    <property type="component" value="Unassembled WGS sequence"/>
</dbReference>
<evidence type="ECO:0000313" key="7">
    <source>
        <dbReference type="EMBL" id="MBN9673131.1"/>
    </source>
</evidence>
<dbReference type="GO" id="GO:0004252">
    <property type="term" value="F:serine-type endopeptidase activity"/>
    <property type="evidence" value="ECO:0007669"/>
    <property type="project" value="UniProtKB-UniRule"/>
</dbReference>
<sequence length="410" mass="44925">MEDFDFRYLVFFDSTSSEKFNTFKNEENIKGRMAVEQALQKKKSIKSLFKELPGRQGISIAKSGKSFWSKKADNLVLPFPKVEAMAVRNLDDEQISFLSDRDVLVIPNTRIKRLTHVRRQDLKHQKPLAGAAWHIPAVLGNTKRENVGKGIRFGVIDTGANIEHPEFFGRKIINVRVRGHRIDRNEGPHADPLNHGTLVASLIAGRNVGLCPEADVAVCDVFEDEYATALDILQAISWLADNPFGDGKGIDIINLSLGIQGYDEVFRSAIKKALKFEGILFVSAIGNDHHKNGPCCSPACYSEVLSVGAYGKGNVAADFSNCGLSKMGHPEQPDLWAPGVDVYAASSDGFYDFVDGTSFSSPLAAAAAGRIIFNNPKCRRNPMSVSAFIMDNAEVCANFAGSKKMLKCPV</sequence>
<evidence type="ECO:0000256" key="5">
    <source>
        <dbReference type="PROSITE-ProRule" id="PRU01240"/>
    </source>
</evidence>
<evidence type="ECO:0000259" key="6">
    <source>
        <dbReference type="Pfam" id="PF00082"/>
    </source>
</evidence>
<proteinExistence type="inferred from homology"/>
<dbReference type="EMBL" id="JAEKJZ010000006">
    <property type="protein sequence ID" value="MBN9673131.1"/>
    <property type="molecule type" value="Genomic_DNA"/>
</dbReference>
<accession>A0A939EI59</accession>
<reference evidence="7" key="1">
    <citation type="submission" date="2020-12" db="EMBL/GenBank/DDBJ databases">
        <title>Oil enriched cultivation method for isolating marine PHA-producing bacteria.</title>
        <authorList>
            <person name="Zheng W."/>
            <person name="Yu S."/>
            <person name="Huang Y."/>
        </authorList>
    </citation>
    <scope>NUCLEOTIDE SEQUENCE</scope>
    <source>
        <strain evidence="7">SY-2-12</strain>
    </source>
</reference>
<dbReference type="AlphaFoldDB" id="A0A939EI59"/>
<comment type="caution">
    <text evidence="7">The sequence shown here is derived from an EMBL/GenBank/DDBJ whole genome shotgun (WGS) entry which is preliminary data.</text>
</comment>
<gene>
    <name evidence="7" type="ORF">JF539_22430</name>
</gene>
<dbReference type="InterPro" id="IPR000209">
    <property type="entry name" value="Peptidase_S8/S53_dom"/>
</dbReference>
<dbReference type="SUPFAM" id="SSF52743">
    <property type="entry name" value="Subtilisin-like"/>
    <property type="match status" value="1"/>
</dbReference>
<dbReference type="InterPro" id="IPR050131">
    <property type="entry name" value="Peptidase_S8_subtilisin-like"/>
</dbReference>
<dbReference type="PANTHER" id="PTHR43806">
    <property type="entry name" value="PEPTIDASE S8"/>
    <property type="match status" value="1"/>
</dbReference>
<protein>
    <submittedName>
        <fullName evidence="7">S8/S53 family peptidase</fullName>
    </submittedName>
</protein>
<dbReference type="PANTHER" id="PTHR43806:SF11">
    <property type="entry name" value="CEREVISIN-RELATED"/>
    <property type="match status" value="1"/>
</dbReference>
<dbReference type="PROSITE" id="PS51892">
    <property type="entry name" value="SUBTILASE"/>
    <property type="match status" value="1"/>
</dbReference>
<dbReference type="PRINTS" id="PR00723">
    <property type="entry name" value="SUBTILISIN"/>
</dbReference>
<organism evidence="7 8">
    <name type="scientific">Roseibium aggregatum</name>
    <dbReference type="NCBI Taxonomy" id="187304"/>
    <lineage>
        <taxon>Bacteria</taxon>
        <taxon>Pseudomonadati</taxon>
        <taxon>Pseudomonadota</taxon>
        <taxon>Alphaproteobacteria</taxon>
        <taxon>Hyphomicrobiales</taxon>
        <taxon>Stappiaceae</taxon>
        <taxon>Roseibium</taxon>
    </lineage>
</organism>
<evidence type="ECO:0000256" key="3">
    <source>
        <dbReference type="ARBA" id="ARBA00022801"/>
    </source>
</evidence>
<dbReference type="GO" id="GO:0006508">
    <property type="term" value="P:proteolysis"/>
    <property type="evidence" value="ECO:0007669"/>
    <property type="project" value="UniProtKB-KW"/>
</dbReference>
<evidence type="ECO:0000313" key="8">
    <source>
        <dbReference type="Proteomes" id="UP000664096"/>
    </source>
</evidence>
<feature type="active site" description="Charge relay system" evidence="5">
    <location>
        <position position="157"/>
    </location>
</feature>
<dbReference type="CDD" id="cd00306">
    <property type="entry name" value="Peptidases_S8_S53"/>
    <property type="match status" value="1"/>
</dbReference>
<comment type="similarity">
    <text evidence="1 5">Belongs to the peptidase S8 family.</text>
</comment>
<dbReference type="InterPro" id="IPR036852">
    <property type="entry name" value="Peptidase_S8/S53_dom_sf"/>
</dbReference>
<evidence type="ECO:0000256" key="1">
    <source>
        <dbReference type="ARBA" id="ARBA00011073"/>
    </source>
</evidence>
<keyword evidence="3 5" id="KW-0378">Hydrolase</keyword>
<feature type="active site" description="Charge relay system" evidence="5">
    <location>
        <position position="358"/>
    </location>
</feature>
<dbReference type="InterPro" id="IPR015500">
    <property type="entry name" value="Peptidase_S8_subtilisin-rel"/>
</dbReference>
<feature type="domain" description="Peptidase S8/S53" evidence="6">
    <location>
        <begin position="148"/>
        <end position="393"/>
    </location>
</feature>
<dbReference type="PROSITE" id="PS00138">
    <property type="entry name" value="SUBTILASE_SER"/>
    <property type="match status" value="1"/>
</dbReference>